<dbReference type="Pfam" id="PF02566">
    <property type="entry name" value="OsmC"/>
    <property type="match status" value="1"/>
</dbReference>
<reference evidence="2" key="1">
    <citation type="submission" date="2016-10" db="EMBL/GenBank/DDBJ databases">
        <authorList>
            <person name="Varghese N."/>
            <person name="Submissions S."/>
        </authorList>
    </citation>
    <scope>NUCLEOTIDE SEQUENCE [LARGE SCALE GENOMIC DNA]</scope>
    <source>
        <strain evidence="2">CGMCC 1.6963</strain>
    </source>
</reference>
<keyword evidence="2" id="KW-1185">Reference proteome</keyword>
<dbReference type="RefSeq" id="WP_091761653.1">
    <property type="nucleotide sequence ID" value="NZ_FOHB01000008.1"/>
</dbReference>
<dbReference type="PANTHER" id="PTHR39624">
    <property type="entry name" value="PROTEIN INVOLVED IN RIMO-MEDIATED BETA-METHYLTHIOLATION OF RIBOSOMAL PROTEIN S12 YCAO"/>
    <property type="match status" value="1"/>
</dbReference>
<accession>A0A1H9XH91</accession>
<proteinExistence type="predicted"/>
<dbReference type="STRING" id="587636.SAMN05216199_3792"/>
<dbReference type="PANTHER" id="PTHR39624:SF2">
    <property type="entry name" value="OSMC-LIKE PROTEIN"/>
    <property type="match status" value="1"/>
</dbReference>
<dbReference type="Gene3D" id="3.30.300.20">
    <property type="match status" value="1"/>
</dbReference>
<dbReference type="OrthoDB" id="9811389at2"/>
<evidence type="ECO:0000313" key="2">
    <source>
        <dbReference type="Proteomes" id="UP000199019"/>
    </source>
</evidence>
<evidence type="ECO:0000313" key="1">
    <source>
        <dbReference type="EMBL" id="SES45429.1"/>
    </source>
</evidence>
<dbReference type="InterPro" id="IPR015946">
    <property type="entry name" value="KH_dom-like_a/b"/>
</dbReference>
<dbReference type="InterPro" id="IPR036102">
    <property type="entry name" value="OsmC/Ohrsf"/>
</dbReference>
<dbReference type="InterPro" id="IPR003718">
    <property type="entry name" value="OsmC/Ohr_fam"/>
</dbReference>
<protein>
    <submittedName>
        <fullName evidence="1">Uncharacterized OsmC-related protein</fullName>
    </submittedName>
</protein>
<dbReference type="EMBL" id="FOHB01000008">
    <property type="protein sequence ID" value="SES45429.1"/>
    <property type="molecule type" value="Genomic_DNA"/>
</dbReference>
<gene>
    <name evidence="1" type="ORF">SAMN05216199_3792</name>
</gene>
<dbReference type="SUPFAM" id="SSF82784">
    <property type="entry name" value="OsmC-like"/>
    <property type="match status" value="1"/>
</dbReference>
<dbReference type="AlphaFoldDB" id="A0A1H9XH91"/>
<name>A0A1H9XH91_9MICO</name>
<sequence length="145" mass="15280">MSAAASSATTVRVDHLSGDEFTIGVRGHRLTVDQPVDAGGRDTAPTPTELFVAGLASCVAFYARRYLARHGLPTEGLAVDAAYEMGSRPARVAAVDLRLHVPAGVPESRREPLLAVASHCTVHNTLTTQPDVVVRLTEPEAAEVA</sequence>
<dbReference type="Proteomes" id="UP000199019">
    <property type="component" value="Unassembled WGS sequence"/>
</dbReference>
<organism evidence="1 2">
    <name type="scientific">Pedococcus cremeus</name>
    <dbReference type="NCBI Taxonomy" id="587636"/>
    <lineage>
        <taxon>Bacteria</taxon>
        <taxon>Bacillati</taxon>
        <taxon>Actinomycetota</taxon>
        <taxon>Actinomycetes</taxon>
        <taxon>Micrococcales</taxon>
        <taxon>Intrasporangiaceae</taxon>
        <taxon>Pedococcus</taxon>
    </lineage>
</organism>